<dbReference type="EMBL" id="GL376619">
    <property type="status" value="NOT_ANNOTATED_CDS"/>
    <property type="molecule type" value="Genomic_DNA"/>
</dbReference>
<sequence length="380" mass="42511">MDNAMHFLDELKKGMQHQVEQAIEDWDYQDFSPDKRRALLEEEVSNDVDDDRQPEPGAMQLILKDSNRQLNWTGLSPEAALEDFDCGATLAAHASLSYESKVVIMCTPAGGIQGTPDADSLQRFLNKAQYMNPQLLADALYARLQDPNTCWQIRSKVLVLVHALTEASHPLAPRFLPSLQNNAALLQQMEKLRTLDHNHVVRENARKAMSLLRSDGMNPMLIVNDPAPAKPHVRHVRVARDQDSTLASVRKKPVVAKKTMTPPPPPLMAPKMDTRPRDELQQHTSPKIARAVLASWRRRKSQENVFGSDMQANVMPSQHPPDAAMYKQQLMMQQSNGYTTSNAMNQQGQPMAVSRTGSIVRSGSSSRYQSGQISAFAFIQ</sequence>
<dbReference type="InParanoid" id="K3WT71"/>
<dbReference type="HOGENOM" id="CLU_728606_0_0_1"/>
<dbReference type="AlphaFoldDB" id="K3WT71"/>
<protein>
    <submittedName>
        <fullName evidence="1">Uncharacterized protein</fullName>
    </submittedName>
</protein>
<accession>K3WT71</accession>
<reference evidence="1" key="3">
    <citation type="submission" date="2015-02" db="UniProtKB">
        <authorList>
            <consortium name="EnsemblProtists"/>
        </authorList>
    </citation>
    <scope>IDENTIFICATION</scope>
    <source>
        <strain evidence="1">DAOM BR144</strain>
    </source>
</reference>
<reference evidence="2" key="2">
    <citation type="submission" date="2010-04" db="EMBL/GenBank/DDBJ databases">
        <authorList>
            <person name="Buell R."/>
            <person name="Hamilton J."/>
            <person name="Hostetler J."/>
        </authorList>
    </citation>
    <scope>NUCLEOTIDE SEQUENCE [LARGE SCALE GENOMIC DNA]</scope>
    <source>
        <strain evidence="2">DAOM:BR144</strain>
    </source>
</reference>
<evidence type="ECO:0000313" key="2">
    <source>
        <dbReference type="Proteomes" id="UP000019132"/>
    </source>
</evidence>
<dbReference type="eggNOG" id="ENOG502S9BN">
    <property type="taxonomic scope" value="Eukaryota"/>
</dbReference>
<evidence type="ECO:0000313" key="1">
    <source>
        <dbReference type="EnsemblProtists" id="PYU1_T008165"/>
    </source>
</evidence>
<dbReference type="VEuPathDB" id="FungiDB:PYU1_G008149"/>
<name>K3WT71_GLOUD</name>
<organism evidence="1 2">
    <name type="scientific">Globisporangium ultimum (strain ATCC 200006 / CBS 805.95 / DAOM BR144)</name>
    <name type="common">Pythium ultimum</name>
    <dbReference type="NCBI Taxonomy" id="431595"/>
    <lineage>
        <taxon>Eukaryota</taxon>
        <taxon>Sar</taxon>
        <taxon>Stramenopiles</taxon>
        <taxon>Oomycota</taxon>
        <taxon>Peronosporomycetes</taxon>
        <taxon>Pythiales</taxon>
        <taxon>Pythiaceae</taxon>
        <taxon>Globisporangium</taxon>
    </lineage>
</organism>
<dbReference type="EnsemblProtists" id="PYU1_T008165">
    <property type="protein sequence ID" value="PYU1_T008165"/>
    <property type="gene ID" value="PYU1_G008149"/>
</dbReference>
<keyword evidence="2" id="KW-1185">Reference proteome</keyword>
<dbReference type="InterPro" id="IPR008942">
    <property type="entry name" value="ENTH_VHS"/>
</dbReference>
<dbReference type="Gene3D" id="1.25.40.90">
    <property type="match status" value="1"/>
</dbReference>
<dbReference type="OMA" id="CGYEAKL"/>
<reference evidence="2" key="1">
    <citation type="journal article" date="2010" name="Genome Biol.">
        <title>Genome sequence of the necrotrophic plant pathogen Pythium ultimum reveals original pathogenicity mechanisms and effector repertoire.</title>
        <authorList>
            <person name="Levesque C.A."/>
            <person name="Brouwer H."/>
            <person name="Cano L."/>
            <person name="Hamilton J.P."/>
            <person name="Holt C."/>
            <person name="Huitema E."/>
            <person name="Raffaele S."/>
            <person name="Robideau G.P."/>
            <person name="Thines M."/>
            <person name="Win J."/>
            <person name="Zerillo M.M."/>
            <person name="Beakes G.W."/>
            <person name="Boore J.L."/>
            <person name="Busam D."/>
            <person name="Dumas B."/>
            <person name="Ferriera S."/>
            <person name="Fuerstenberg S.I."/>
            <person name="Gachon C.M."/>
            <person name="Gaulin E."/>
            <person name="Govers F."/>
            <person name="Grenville-Briggs L."/>
            <person name="Horner N."/>
            <person name="Hostetler J."/>
            <person name="Jiang R.H."/>
            <person name="Johnson J."/>
            <person name="Krajaejun T."/>
            <person name="Lin H."/>
            <person name="Meijer H.J."/>
            <person name="Moore B."/>
            <person name="Morris P."/>
            <person name="Phuntmart V."/>
            <person name="Puiu D."/>
            <person name="Shetty J."/>
            <person name="Stajich J.E."/>
            <person name="Tripathy S."/>
            <person name="Wawra S."/>
            <person name="van West P."/>
            <person name="Whitty B.R."/>
            <person name="Coutinho P.M."/>
            <person name="Henrissat B."/>
            <person name="Martin F."/>
            <person name="Thomas P.D."/>
            <person name="Tyler B.M."/>
            <person name="De Vries R.P."/>
            <person name="Kamoun S."/>
            <person name="Yandell M."/>
            <person name="Tisserat N."/>
            <person name="Buell C.R."/>
        </authorList>
    </citation>
    <scope>NUCLEOTIDE SEQUENCE</scope>
    <source>
        <strain evidence="2">DAOM:BR144</strain>
    </source>
</reference>
<proteinExistence type="predicted"/>
<dbReference type="Proteomes" id="UP000019132">
    <property type="component" value="Unassembled WGS sequence"/>
</dbReference>